<evidence type="ECO:0000256" key="3">
    <source>
        <dbReference type="SAM" id="MobiDB-lite"/>
    </source>
</evidence>
<keyword evidence="5" id="KW-1185">Reference proteome</keyword>
<dbReference type="InterPro" id="IPR001680">
    <property type="entry name" value="WD40_rpt"/>
</dbReference>
<keyword evidence="1" id="KW-0853">WD repeat</keyword>
<reference evidence="4 5" key="1">
    <citation type="journal article" date="2011" name="Proc. Natl. Acad. Sci. U.S.A.">
        <title>Evolutionary erosion of yeast sex chromosomes by mating-type switching accidents.</title>
        <authorList>
            <person name="Gordon J.L."/>
            <person name="Armisen D."/>
            <person name="Proux-Wera E."/>
            <person name="Oheigeartaigh S.S."/>
            <person name="Byrne K.P."/>
            <person name="Wolfe K.H."/>
        </authorList>
    </citation>
    <scope>NUCLEOTIDE SEQUENCE [LARGE SCALE GENOMIC DNA]</scope>
    <source>
        <strain evidence="5">ATCC 10662 / CBS 1146 / NBRC 0425 / NCYC 2629 / NRRL Y-866</strain>
    </source>
</reference>
<dbReference type="SMART" id="SM00320">
    <property type="entry name" value="WD40"/>
    <property type="match status" value="4"/>
</dbReference>
<accession>G8ZMT5</accession>
<keyword evidence="2" id="KW-0677">Repeat</keyword>
<dbReference type="AlphaFoldDB" id="G8ZMT5"/>
<sequence>MTADIKKNKVRNEEYKIWKKSVPFLYQHISSVRPRFDSRVEDTSKFEKRLTFTDKVVPDKKKGLLTTSVLYSQGSDIYEVDCDLPLGAFYRKPEGEASESLPDPDYGDAFARAEKEAPAAKWTFQGENITKLTYMSNGLADSNVLAMSTNGSLAWFRDGIKVPVHIMQEMMGPGTSFSSIHSFKRPDSLAVSDFALSDDCETLVKCQSNGKEEESILKIVDNSGTPGEVLRRINVPATVTHSVRFFDNHLFATCSDDNVLRFWDTRTEGKSLWELKDPKNGRIMSFDSSPVVDTLFATGTSTGIVKVWDVRAVAAATADYTNRQHGQDPVQNELINFYHSGGDSVVDVQFSHTSSSEFLTVGGSGNIYQWDLTYFFSEFDDDNADTMDMDIAKADLLQSQCLKFLHTGGSRRSTGQNGKRNTVAYHPVIDDLIGVVDHDSLITVYKAFTGREEEDEEEKKDEEADAPDAPEETAE</sequence>
<dbReference type="Pfam" id="PF00400">
    <property type="entry name" value="WD40"/>
    <property type="match status" value="1"/>
</dbReference>
<dbReference type="OrthoDB" id="427795at2759"/>
<gene>
    <name evidence="4" type="primary">TDEL0A05970</name>
    <name evidence="4" type="ORF">TDEL_0A05970</name>
</gene>
<dbReference type="RefSeq" id="XP_003679140.1">
    <property type="nucleotide sequence ID" value="XM_003679092.1"/>
</dbReference>
<protein>
    <recommendedName>
        <fullName evidence="6">Histone-binding protein RBBP4 N-terminal domain-containing protein</fullName>
    </recommendedName>
</protein>
<dbReference type="InterPro" id="IPR015943">
    <property type="entry name" value="WD40/YVTN_repeat-like_dom_sf"/>
</dbReference>
<organism evidence="4 5">
    <name type="scientific">Torulaspora delbrueckii</name>
    <name type="common">Yeast</name>
    <name type="synonym">Candida colliculosa</name>
    <dbReference type="NCBI Taxonomy" id="4950"/>
    <lineage>
        <taxon>Eukaryota</taxon>
        <taxon>Fungi</taxon>
        <taxon>Dikarya</taxon>
        <taxon>Ascomycota</taxon>
        <taxon>Saccharomycotina</taxon>
        <taxon>Saccharomycetes</taxon>
        <taxon>Saccharomycetales</taxon>
        <taxon>Saccharomycetaceae</taxon>
        <taxon>Torulaspora</taxon>
    </lineage>
</organism>
<evidence type="ECO:0000256" key="2">
    <source>
        <dbReference type="ARBA" id="ARBA00022737"/>
    </source>
</evidence>
<evidence type="ECO:0000256" key="1">
    <source>
        <dbReference type="ARBA" id="ARBA00022574"/>
    </source>
</evidence>
<dbReference type="eggNOG" id="ENOG502QSEV">
    <property type="taxonomic scope" value="Eukaryota"/>
</dbReference>
<name>G8ZMT5_TORDE</name>
<dbReference type="SUPFAM" id="SSF50978">
    <property type="entry name" value="WD40 repeat-like"/>
    <property type="match status" value="1"/>
</dbReference>
<dbReference type="KEGG" id="tdl:TDEL_0A05970"/>
<dbReference type="Gene3D" id="2.130.10.10">
    <property type="entry name" value="YVTN repeat-like/Quinoprotein amine dehydrogenase"/>
    <property type="match status" value="1"/>
</dbReference>
<proteinExistence type="predicted"/>
<dbReference type="InParanoid" id="G8ZMT5"/>
<evidence type="ECO:0000313" key="5">
    <source>
        <dbReference type="Proteomes" id="UP000005627"/>
    </source>
</evidence>
<dbReference type="InterPro" id="IPR036322">
    <property type="entry name" value="WD40_repeat_dom_sf"/>
</dbReference>
<evidence type="ECO:0008006" key="6">
    <source>
        <dbReference type="Google" id="ProtNLM"/>
    </source>
</evidence>
<evidence type="ECO:0000313" key="4">
    <source>
        <dbReference type="EMBL" id="CCE89929.1"/>
    </source>
</evidence>
<dbReference type="Proteomes" id="UP000005627">
    <property type="component" value="Chromosome 1"/>
</dbReference>
<dbReference type="HOGENOM" id="CLU_036523_0_0_1"/>
<dbReference type="EMBL" id="HE616742">
    <property type="protein sequence ID" value="CCE89929.1"/>
    <property type="molecule type" value="Genomic_DNA"/>
</dbReference>
<feature type="region of interest" description="Disordered" evidence="3">
    <location>
        <begin position="448"/>
        <end position="475"/>
    </location>
</feature>
<dbReference type="InterPro" id="IPR050459">
    <property type="entry name" value="WD_repeat_RBAP46/RBAP48/MSI1"/>
</dbReference>
<dbReference type="STRING" id="1076872.G8ZMT5"/>
<dbReference type="FunCoup" id="G8ZMT5">
    <property type="interactions" value="401"/>
</dbReference>
<dbReference type="GeneID" id="11503377"/>
<dbReference type="PANTHER" id="PTHR22850">
    <property type="entry name" value="WD40 REPEAT FAMILY"/>
    <property type="match status" value="1"/>
</dbReference>
<feature type="compositionally biased region" description="Acidic residues" evidence="3">
    <location>
        <begin position="452"/>
        <end position="475"/>
    </location>
</feature>